<dbReference type="InterPro" id="IPR055130">
    <property type="entry name" value="PreP_C"/>
</dbReference>
<dbReference type="Proteomes" id="UP000530660">
    <property type="component" value="Unassembled WGS sequence"/>
</dbReference>
<reference evidence="2 3" key="1">
    <citation type="journal article" date="2020" name="J. Phycol.">
        <title>Comparative genome analysis reveals Cyanidiococcus gen. nov., a new extremophilic red algal genus sister to Cyanidioschyzon (Cyanidioschyzonaceae, Rhodophyta).</title>
        <authorList>
            <person name="Liu S.-L."/>
            <person name="Chiang Y.-R."/>
            <person name="Yoon H.S."/>
            <person name="Fu H.-Y."/>
        </authorList>
    </citation>
    <scope>NUCLEOTIDE SEQUENCE [LARGE SCALE GENOMIC DNA]</scope>
    <source>
        <strain evidence="2 3">THAL066</strain>
    </source>
</reference>
<dbReference type="Pfam" id="PF22516">
    <property type="entry name" value="PreP_C"/>
    <property type="match status" value="1"/>
</dbReference>
<dbReference type="PANTHER" id="PTHR43016:SF13">
    <property type="entry name" value="PRESEQUENCE PROTEASE, MITOCHONDRIAL"/>
    <property type="match status" value="1"/>
</dbReference>
<dbReference type="GO" id="GO:0016485">
    <property type="term" value="P:protein processing"/>
    <property type="evidence" value="ECO:0007669"/>
    <property type="project" value="TreeGrafter"/>
</dbReference>
<evidence type="ECO:0000313" key="3">
    <source>
        <dbReference type="Proteomes" id="UP000530660"/>
    </source>
</evidence>
<dbReference type="Pfam" id="PF00675">
    <property type="entry name" value="Peptidase_M16"/>
    <property type="match status" value="1"/>
</dbReference>
<dbReference type="SMART" id="SM01264">
    <property type="entry name" value="M16C_associated"/>
    <property type="match status" value="1"/>
</dbReference>
<evidence type="ECO:0000313" key="2">
    <source>
        <dbReference type="EMBL" id="KAF6004868.1"/>
    </source>
</evidence>
<name>A0A7J7IPC5_9RHOD</name>
<dbReference type="InterPro" id="IPR007863">
    <property type="entry name" value="Peptidase_M16_C"/>
</dbReference>
<dbReference type="InterPro" id="IPR011249">
    <property type="entry name" value="Metalloenz_LuxS/M16"/>
</dbReference>
<gene>
    <name evidence="2" type="ORF">F1559_003332</name>
</gene>
<dbReference type="Pfam" id="PF08367">
    <property type="entry name" value="M16C_assoc"/>
    <property type="match status" value="1"/>
</dbReference>
<dbReference type="GO" id="GO:0046872">
    <property type="term" value="F:metal ion binding"/>
    <property type="evidence" value="ECO:0007669"/>
    <property type="project" value="InterPro"/>
</dbReference>
<dbReference type="Gene3D" id="3.30.830.10">
    <property type="entry name" value="Metalloenzyme, LuxS/M16 peptidase-like"/>
    <property type="match status" value="4"/>
</dbReference>
<feature type="domain" description="Peptidase M16C associated" evidence="1">
    <location>
        <begin position="537"/>
        <end position="790"/>
    </location>
</feature>
<dbReference type="SUPFAM" id="SSF63411">
    <property type="entry name" value="LuxS/MPP-like metallohydrolase"/>
    <property type="match status" value="4"/>
</dbReference>
<comment type="caution">
    <text evidence="2">The sequence shown here is derived from an EMBL/GenBank/DDBJ whole genome shotgun (WGS) entry which is preliminary data.</text>
</comment>
<dbReference type="InterPro" id="IPR013578">
    <property type="entry name" value="Peptidase_M16C_assoc"/>
</dbReference>
<dbReference type="AlphaFoldDB" id="A0A7J7IPC5"/>
<sequence>MQRHIAFVCASLWRTGNRVTNKSKLLRHNFRRVDQRGASSRLPCFTLKGMRSAVVMPTPSVRVKLPKREPGDKVSGFVLIKSEFIPEIQSYVRLYKHEEYGTEVVSVVNDDENKTFGVAFRTPPGDSTGVPHILEHSVLCGSRKYPVKEPFVELLKTSMNTFLNAMTFPDKTCYPVASTNLRDFYNLVDVYLDAVFFPRLTPDTLAQEGHHVELDSVDGQMCIKGVVYNEMKGAFSSPERVLMSASQRALFPDTTYGVESGGDPAEIPELTWEAFKGFYDRCYHPGNARIWFYGDDPEDMRLRKVAEFLEDFSQTGDRPRTMDPKTTSVSIQRPFVEPRTVELSYASDESGKFYTTLNWMLHGTVVSQSAEHLLSLVVLDQILLGSSAAPLRKALIDSGLGEDIIGGGLESDLLQMSFSVGMKGIAREQDSKQVAEVVLGTLRKLASEPLPEDLVLASLNTIEFRLRENNTGSFPRGLALMLRAMTTWLHDGDPITMLSFEQPLAMLRKRIESGEPLFQAIIQQELLENAHRVQVILRPDAELAKKTEEIEKSRLETLRQSLSKAELEGLVHETQRLREKQAAPDAPEDIAKVPSLHVSDLDRTVKTVPREEKTSADGVTILSHPLSTNGIVYVDIGFDTTRVPSDLLPLLGIYAESLFEIGTRKEDFVALQRRIGRDTGGVRATVVTTQQVDEFGNGPVIQRLFLRGKATSGQTEALFGILSDVLHEISFTNRDRIRQLIIEERAGLESRLVPSGHLMTANRLKAQYRRSDWLNEQLSGISYLRFLRTLQQRVDHDWDLVMADLERLHRYVLARQNLIVNVTYPDMETVQPHLESFLTGLPARATAATLETESTPAMDMAPLRPINEGLVLPARVNYVGKAANLLDAGVRVHGALLLATRYLSNTYLWEEVRVKGGAYGGFCRLDPRTGTFLFLSYRDPNIEKTVDIYDHASDFLQRAQLSRDEIDKSIIGIIGDMDTYELPDTKGFTSTMRYLTGETDELRQKRRDEIFGTSVEDFRRLGEALAYVRERGSVAVLGAKDAIRRAESHLALERIESAIPTAEP</sequence>
<accession>A0A7J7IPC5</accession>
<dbReference type="EMBL" id="VWRR01000002">
    <property type="protein sequence ID" value="KAF6004868.1"/>
    <property type="molecule type" value="Genomic_DNA"/>
</dbReference>
<dbReference type="FunFam" id="3.30.830.10:FF:000034">
    <property type="entry name" value="presequence protease 1, chloroplastic/mitochondrial"/>
    <property type="match status" value="1"/>
</dbReference>
<dbReference type="Pfam" id="PF05193">
    <property type="entry name" value="Peptidase_M16_C"/>
    <property type="match status" value="1"/>
</dbReference>
<dbReference type="PANTHER" id="PTHR43016">
    <property type="entry name" value="PRESEQUENCE PROTEASE"/>
    <property type="match status" value="1"/>
</dbReference>
<protein>
    <recommendedName>
        <fullName evidence="1">Peptidase M16C associated domain-containing protein</fullName>
    </recommendedName>
</protein>
<organism evidence="2 3">
    <name type="scientific">Cyanidiococcus yangmingshanensis</name>
    <dbReference type="NCBI Taxonomy" id="2690220"/>
    <lineage>
        <taxon>Eukaryota</taxon>
        <taxon>Rhodophyta</taxon>
        <taxon>Bangiophyceae</taxon>
        <taxon>Cyanidiales</taxon>
        <taxon>Cyanidiaceae</taxon>
        <taxon>Cyanidiococcus</taxon>
    </lineage>
</organism>
<evidence type="ECO:0000259" key="1">
    <source>
        <dbReference type="SMART" id="SM01264"/>
    </source>
</evidence>
<dbReference type="GO" id="GO:0004222">
    <property type="term" value="F:metalloendopeptidase activity"/>
    <property type="evidence" value="ECO:0007669"/>
    <property type="project" value="TreeGrafter"/>
</dbReference>
<proteinExistence type="predicted"/>
<dbReference type="InterPro" id="IPR011765">
    <property type="entry name" value="Pept_M16_N"/>
</dbReference>
<keyword evidence="3" id="KW-1185">Reference proteome</keyword>
<dbReference type="OrthoDB" id="10250783at2759"/>